<dbReference type="GO" id="GO:0000139">
    <property type="term" value="C:Golgi membrane"/>
    <property type="evidence" value="ECO:0007669"/>
    <property type="project" value="UniProtKB-SubCell"/>
</dbReference>
<dbReference type="PANTHER" id="PTHR45657">
    <property type="entry name" value="CRAL-TRIO DOMAIN-CONTAINING PROTEIN YKL091C-RELATED"/>
    <property type="match status" value="1"/>
</dbReference>
<dbReference type="PROSITE" id="PS50191">
    <property type="entry name" value="CRAL_TRIO"/>
    <property type="match status" value="1"/>
</dbReference>
<evidence type="ECO:0000256" key="4">
    <source>
        <dbReference type="ARBA" id="ARBA00023034"/>
    </source>
</evidence>
<dbReference type="GO" id="GO:0005886">
    <property type="term" value="C:plasma membrane"/>
    <property type="evidence" value="ECO:0007669"/>
    <property type="project" value="UniProtKB-SubCell"/>
</dbReference>
<reference evidence="8" key="1">
    <citation type="submission" date="2021-01" db="EMBL/GenBank/DDBJ databases">
        <title>Adiantum capillus-veneris genome.</title>
        <authorList>
            <person name="Fang Y."/>
            <person name="Liao Q."/>
        </authorList>
    </citation>
    <scope>NUCLEOTIDE SEQUENCE</scope>
    <source>
        <strain evidence="8">H3</strain>
        <tissue evidence="8">Leaf</tissue>
    </source>
</reference>
<dbReference type="Gene3D" id="1.10.8.20">
    <property type="entry name" value="N-terminal domain of phosphatidylinositol transfer protein sec14p"/>
    <property type="match status" value="1"/>
</dbReference>
<dbReference type="AlphaFoldDB" id="A0A9D4U3M4"/>
<feature type="region of interest" description="Disordered" evidence="6">
    <location>
        <begin position="384"/>
        <end position="422"/>
    </location>
</feature>
<evidence type="ECO:0000256" key="6">
    <source>
        <dbReference type="SAM" id="MobiDB-lite"/>
    </source>
</evidence>
<evidence type="ECO:0000259" key="7">
    <source>
        <dbReference type="PROSITE" id="PS50191"/>
    </source>
</evidence>
<protein>
    <recommendedName>
        <fullName evidence="7">CRAL-TRIO domain-containing protein</fullName>
    </recommendedName>
</protein>
<evidence type="ECO:0000256" key="1">
    <source>
        <dbReference type="ARBA" id="ARBA00004202"/>
    </source>
</evidence>
<evidence type="ECO:0000313" key="9">
    <source>
        <dbReference type="Proteomes" id="UP000886520"/>
    </source>
</evidence>
<dbReference type="PANTHER" id="PTHR45657:SF1">
    <property type="entry name" value="CRAL-TRIO DOMAIN-CONTAINING PROTEIN YKL091C-RELATED"/>
    <property type="match status" value="1"/>
</dbReference>
<feature type="domain" description="CRAL-TRIO" evidence="7">
    <location>
        <begin position="164"/>
        <end position="338"/>
    </location>
</feature>
<keyword evidence="3" id="KW-0813">Transport</keyword>
<dbReference type="InterPro" id="IPR011074">
    <property type="entry name" value="CRAL/TRIO_N_dom"/>
</dbReference>
<evidence type="ECO:0000256" key="3">
    <source>
        <dbReference type="ARBA" id="ARBA00022927"/>
    </source>
</evidence>
<feature type="region of interest" description="Disordered" evidence="6">
    <location>
        <begin position="1"/>
        <end position="55"/>
    </location>
</feature>
<comment type="caution">
    <text evidence="8">The sequence shown here is derived from an EMBL/GenBank/DDBJ whole genome shotgun (WGS) entry which is preliminary data.</text>
</comment>
<dbReference type="OrthoDB" id="1434354at2759"/>
<dbReference type="InterPro" id="IPR001251">
    <property type="entry name" value="CRAL-TRIO_dom"/>
</dbReference>
<keyword evidence="9" id="KW-1185">Reference proteome</keyword>
<dbReference type="CDD" id="cd00170">
    <property type="entry name" value="SEC14"/>
    <property type="match status" value="1"/>
</dbReference>
<sequence>MATRKGTAMADSIDRASSDPSLTIKDDLVNDENRDDNEAGGDASGALENSNPRKKRNSKIGALALITKFRLSLSRKRTSKPHRSISIAIQDIRDWKQQRAVEEFRKLLFGEDLLPPHLDDYHSLLRFLKARKFDLEKTKTMWKDMLQWRKEFGADTIEDFVFEELHEVKKCYPQGFHGVDKDGRPVYIERIGKVDPQRLSEVTTLDRYLRYHVLEFERTLNKKFPACSIAAKKHIDSTTTILDVAGVGMKNFSKNARDLVTGIQKIDANNYPETLHRLFIINAGAGFKMLWGSIKGFLDPTTASKIHVLGNKYQTKLLELIDSSDLPDFFGGTCVCTEHGGCMNSDKGPWNDPDIMTKVREGFARGARQIITLSEDGPVVLESKDNEESNFSTVAPDESSLQSGLPAELSTQGSPESQKPETISAHKETLTAAVALKADTEECVSSTVKRYTCLTGKLERDSQSAMMARGLSSAQVVNSAFSNLIKYLGKLLSLVALLWQRSLVLRGVPMGSSNSISSQETANVSACQRGEKPCVLEHRVSVVEEQVRRFNVSPSDRRPFLFVDSISCREQMKRVEADLAETHKSIPSVWDCITENVPKLVHMQCLKLSQQLVVMNQPRNKNPDIFVLQAYGSPEARMQVVEEFFSWCGLEAYNYSASHLIILDEAQGCITF</sequence>
<dbReference type="SUPFAM" id="SSF52087">
    <property type="entry name" value="CRAL/TRIO domain"/>
    <property type="match status" value="1"/>
</dbReference>
<dbReference type="Proteomes" id="UP000886520">
    <property type="component" value="Chromosome 24"/>
</dbReference>
<dbReference type="Pfam" id="PF03765">
    <property type="entry name" value="CRAL_TRIO_N"/>
    <property type="match status" value="1"/>
</dbReference>
<dbReference type="Gene3D" id="3.40.525.10">
    <property type="entry name" value="CRAL-TRIO lipid binding domain"/>
    <property type="match status" value="1"/>
</dbReference>
<evidence type="ECO:0000256" key="5">
    <source>
        <dbReference type="ARBA" id="ARBA00038020"/>
    </source>
</evidence>
<evidence type="ECO:0000256" key="2">
    <source>
        <dbReference type="ARBA" id="ARBA00004395"/>
    </source>
</evidence>
<comment type="similarity">
    <text evidence="5">Belongs to the SFH family.</text>
</comment>
<comment type="subcellular location">
    <subcellularLocation>
        <location evidence="1">Cell membrane</location>
        <topology evidence="1">Peripheral membrane protein</topology>
    </subcellularLocation>
    <subcellularLocation>
        <location evidence="2">Golgi apparatus membrane</location>
        <topology evidence="2">Peripheral membrane protein</topology>
    </subcellularLocation>
</comment>
<dbReference type="SMART" id="SM01100">
    <property type="entry name" value="CRAL_TRIO_N"/>
    <property type="match status" value="1"/>
</dbReference>
<gene>
    <name evidence="8" type="ORF">GOP47_0024783</name>
</gene>
<organism evidence="8 9">
    <name type="scientific">Adiantum capillus-veneris</name>
    <name type="common">Maidenhair fern</name>
    <dbReference type="NCBI Taxonomy" id="13818"/>
    <lineage>
        <taxon>Eukaryota</taxon>
        <taxon>Viridiplantae</taxon>
        <taxon>Streptophyta</taxon>
        <taxon>Embryophyta</taxon>
        <taxon>Tracheophyta</taxon>
        <taxon>Polypodiopsida</taxon>
        <taxon>Polypodiidae</taxon>
        <taxon>Polypodiales</taxon>
        <taxon>Pteridineae</taxon>
        <taxon>Pteridaceae</taxon>
        <taxon>Vittarioideae</taxon>
        <taxon>Adiantum</taxon>
    </lineage>
</organism>
<dbReference type="Pfam" id="PF00650">
    <property type="entry name" value="CRAL_TRIO"/>
    <property type="match status" value="1"/>
</dbReference>
<dbReference type="InterPro" id="IPR051026">
    <property type="entry name" value="PI/PC_transfer"/>
</dbReference>
<accession>A0A9D4U3M4</accession>
<keyword evidence="4" id="KW-0333">Golgi apparatus</keyword>
<dbReference type="GO" id="GO:0015031">
    <property type="term" value="P:protein transport"/>
    <property type="evidence" value="ECO:0007669"/>
    <property type="project" value="UniProtKB-KW"/>
</dbReference>
<proteinExistence type="inferred from homology"/>
<evidence type="ECO:0000313" key="8">
    <source>
        <dbReference type="EMBL" id="KAI5060363.1"/>
    </source>
</evidence>
<dbReference type="SMART" id="SM00516">
    <property type="entry name" value="SEC14"/>
    <property type="match status" value="1"/>
</dbReference>
<keyword evidence="3" id="KW-0653">Protein transport</keyword>
<dbReference type="InterPro" id="IPR036273">
    <property type="entry name" value="CRAL/TRIO_N_dom_sf"/>
</dbReference>
<name>A0A9D4U3M4_ADICA</name>
<dbReference type="SUPFAM" id="SSF46938">
    <property type="entry name" value="CRAL/TRIO N-terminal domain"/>
    <property type="match status" value="1"/>
</dbReference>
<dbReference type="EMBL" id="JABFUD020000024">
    <property type="protein sequence ID" value="KAI5060363.1"/>
    <property type="molecule type" value="Genomic_DNA"/>
</dbReference>
<feature type="compositionally biased region" description="Polar residues" evidence="6">
    <location>
        <begin position="389"/>
        <end position="421"/>
    </location>
</feature>
<dbReference type="FunFam" id="3.40.525.10:FF:000011">
    <property type="entry name" value="SEC14 cytosolic factor"/>
    <property type="match status" value="1"/>
</dbReference>
<dbReference type="InterPro" id="IPR036865">
    <property type="entry name" value="CRAL-TRIO_dom_sf"/>
</dbReference>